<dbReference type="GeneID" id="84230138"/>
<keyword evidence="2" id="KW-1185">Reference proteome</keyword>
<dbReference type="Proteomes" id="UP001183006">
    <property type="component" value="Chromosome"/>
</dbReference>
<evidence type="ECO:0000313" key="1">
    <source>
        <dbReference type="EMBL" id="WMW21408.1"/>
    </source>
</evidence>
<dbReference type="EMBL" id="CP133594">
    <property type="protein sequence ID" value="WMW21408.1"/>
    <property type="molecule type" value="Genomic_DNA"/>
</dbReference>
<reference evidence="1" key="1">
    <citation type="submission" date="2023-08" db="EMBL/GenBank/DDBJ databases">
        <title>Methanolobus mangrovi sp. nov. and Methanolobus sediminis sp. nov, two novel methylotrophic methanogens isolated from mangrove sediments in China.</title>
        <authorList>
            <person name="Zhou J."/>
        </authorList>
    </citation>
    <scope>NUCLEOTIDE SEQUENCE</scope>
    <source>
        <strain evidence="1">FTZ2</strain>
    </source>
</reference>
<dbReference type="AlphaFoldDB" id="A0AA51YIC8"/>
<name>A0AA51YIC8_9EURY</name>
<sequence length="304" mass="33903">MKKMPLIVLIFLMLLVVISGMTDSGLMQQYPDERQEQSDVLFIPPFDMKEPYKGERAILYIVPYTSPVDEKFFLADNIEKSEEMVIRLDGAVARLNQEGKDVRELGQMVDNYAFLVSEAKKYLSLAENSSVSSDEQQYLKLSRENIVRANSELKPIFDKVRTYLTGPVGISDNSSLVAEGSGVAILAGDIDVSFFLSDGKFSVIDFARDVAIDMEHEYKQEVIPERGEAPDLMMPQKMVSYVEVTGNVSLSGSSFSVAIMDDNISLVATGTGEAELVGNGTYYFDYGTFKENESVWIKSIFESD</sequence>
<gene>
    <name evidence="1" type="ORF">RE476_08315</name>
</gene>
<evidence type="ECO:0000313" key="2">
    <source>
        <dbReference type="Proteomes" id="UP001183006"/>
    </source>
</evidence>
<dbReference type="RefSeq" id="WP_309307194.1">
    <property type="nucleotide sequence ID" value="NZ_CP133594.1"/>
</dbReference>
<dbReference type="KEGG" id="mmav:RE476_08315"/>
<accession>A0AA51YIC8</accession>
<organism evidence="1 2">
    <name type="scientific">Methanolobus mangrovi</name>
    <dbReference type="NCBI Taxonomy" id="3072977"/>
    <lineage>
        <taxon>Archaea</taxon>
        <taxon>Methanobacteriati</taxon>
        <taxon>Methanobacteriota</taxon>
        <taxon>Stenosarchaea group</taxon>
        <taxon>Methanomicrobia</taxon>
        <taxon>Methanosarcinales</taxon>
        <taxon>Methanosarcinaceae</taxon>
        <taxon>Methanolobus</taxon>
    </lineage>
</organism>
<proteinExistence type="predicted"/>
<protein>
    <submittedName>
        <fullName evidence="1">Uncharacterized protein</fullName>
    </submittedName>
</protein>